<organism evidence="1 2">
    <name type="scientific">Araneus ventricosus</name>
    <name type="common">Orbweaver spider</name>
    <name type="synonym">Epeira ventricosa</name>
    <dbReference type="NCBI Taxonomy" id="182803"/>
    <lineage>
        <taxon>Eukaryota</taxon>
        <taxon>Metazoa</taxon>
        <taxon>Ecdysozoa</taxon>
        <taxon>Arthropoda</taxon>
        <taxon>Chelicerata</taxon>
        <taxon>Arachnida</taxon>
        <taxon>Araneae</taxon>
        <taxon>Araneomorphae</taxon>
        <taxon>Entelegynae</taxon>
        <taxon>Araneoidea</taxon>
        <taxon>Araneidae</taxon>
        <taxon>Araneus</taxon>
    </lineage>
</organism>
<reference evidence="1 2" key="1">
    <citation type="journal article" date="2019" name="Sci. Rep.">
        <title>Orb-weaving spider Araneus ventricosus genome elucidates the spidroin gene catalogue.</title>
        <authorList>
            <person name="Kono N."/>
            <person name="Nakamura H."/>
            <person name="Ohtoshi R."/>
            <person name="Moran D.A.P."/>
            <person name="Shinohara A."/>
            <person name="Yoshida Y."/>
            <person name="Fujiwara M."/>
            <person name="Mori M."/>
            <person name="Tomita M."/>
            <person name="Arakawa K."/>
        </authorList>
    </citation>
    <scope>NUCLEOTIDE SEQUENCE [LARGE SCALE GENOMIC DNA]</scope>
</reference>
<accession>A0A4Y2C096</accession>
<evidence type="ECO:0008006" key="3">
    <source>
        <dbReference type="Google" id="ProtNLM"/>
    </source>
</evidence>
<evidence type="ECO:0000313" key="2">
    <source>
        <dbReference type="Proteomes" id="UP000499080"/>
    </source>
</evidence>
<dbReference type="InterPro" id="IPR036397">
    <property type="entry name" value="RNaseH_sf"/>
</dbReference>
<dbReference type="PANTHER" id="PTHR46060">
    <property type="entry name" value="MARINER MOS1 TRANSPOSASE-LIKE PROTEIN"/>
    <property type="match status" value="1"/>
</dbReference>
<keyword evidence="2" id="KW-1185">Reference proteome</keyword>
<dbReference type="AlphaFoldDB" id="A0A4Y2C096"/>
<evidence type="ECO:0000313" key="1">
    <source>
        <dbReference type="EMBL" id="GBL97921.1"/>
    </source>
</evidence>
<dbReference type="PANTHER" id="PTHR46060:SF1">
    <property type="entry name" value="MARINER MOS1 TRANSPOSASE-LIKE PROTEIN"/>
    <property type="match status" value="1"/>
</dbReference>
<sequence length="122" mass="13941">MLPPSANCIVLFAFFRQKAGLWKTIDAAVSYQNLRRLRRVLMISGIIFIHSNDRLHSAVVTQQLLKQFKWDVSVRPAYNPDLAPRDFHLFPQLKNWLGGQSFQKITGGNVLRRGDRKPGAPI</sequence>
<dbReference type="EMBL" id="BGPR01085063">
    <property type="protein sequence ID" value="GBL97921.1"/>
    <property type="molecule type" value="Genomic_DNA"/>
</dbReference>
<dbReference type="Gene3D" id="3.30.420.10">
    <property type="entry name" value="Ribonuclease H-like superfamily/Ribonuclease H"/>
    <property type="match status" value="1"/>
</dbReference>
<name>A0A4Y2C096_ARAVE</name>
<dbReference type="Proteomes" id="UP000499080">
    <property type="component" value="Unassembled WGS sequence"/>
</dbReference>
<dbReference type="OrthoDB" id="10042427at2759"/>
<proteinExistence type="predicted"/>
<comment type="caution">
    <text evidence="1">The sequence shown here is derived from an EMBL/GenBank/DDBJ whole genome shotgun (WGS) entry which is preliminary data.</text>
</comment>
<protein>
    <recommendedName>
        <fullName evidence="3">Histone-lysine N-methyltransferase SETMAR</fullName>
    </recommendedName>
</protein>
<gene>
    <name evidence="1" type="ORF">AVEN_242206_1</name>
</gene>
<dbReference type="GO" id="GO:0003676">
    <property type="term" value="F:nucleic acid binding"/>
    <property type="evidence" value="ECO:0007669"/>
    <property type="project" value="InterPro"/>
</dbReference>
<dbReference type="InterPro" id="IPR052709">
    <property type="entry name" value="Transposase-MT_Hybrid"/>
</dbReference>